<dbReference type="EMBL" id="UINC01008860">
    <property type="protein sequence ID" value="SVA39819.1"/>
    <property type="molecule type" value="Genomic_DNA"/>
</dbReference>
<organism evidence="2">
    <name type="scientific">marine metagenome</name>
    <dbReference type="NCBI Taxonomy" id="408172"/>
    <lineage>
        <taxon>unclassified sequences</taxon>
        <taxon>metagenomes</taxon>
        <taxon>ecological metagenomes</taxon>
    </lineage>
</organism>
<evidence type="ECO:0000256" key="1">
    <source>
        <dbReference type="SAM" id="MobiDB-lite"/>
    </source>
</evidence>
<feature type="region of interest" description="Disordered" evidence="1">
    <location>
        <begin position="1"/>
        <end position="41"/>
    </location>
</feature>
<proteinExistence type="predicted"/>
<name>A0A381VHH3_9ZZZZ</name>
<protein>
    <submittedName>
        <fullName evidence="2">Uncharacterized protein</fullName>
    </submittedName>
</protein>
<evidence type="ECO:0000313" key="2">
    <source>
        <dbReference type="EMBL" id="SVA39819.1"/>
    </source>
</evidence>
<feature type="compositionally biased region" description="Basic and acidic residues" evidence="1">
    <location>
        <begin position="1"/>
        <end position="15"/>
    </location>
</feature>
<reference evidence="2" key="1">
    <citation type="submission" date="2018-05" db="EMBL/GenBank/DDBJ databases">
        <authorList>
            <person name="Lanie J.A."/>
            <person name="Ng W.-L."/>
            <person name="Kazmierczak K.M."/>
            <person name="Andrzejewski T.M."/>
            <person name="Davidsen T.M."/>
            <person name="Wayne K.J."/>
            <person name="Tettelin H."/>
            <person name="Glass J.I."/>
            <person name="Rusch D."/>
            <person name="Podicherti R."/>
            <person name="Tsui H.-C.T."/>
            <person name="Winkler M.E."/>
        </authorList>
    </citation>
    <scope>NUCLEOTIDE SEQUENCE</scope>
</reference>
<dbReference type="AlphaFoldDB" id="A0A381VHH3"/>
<accession>A0A381VHH3</accession>
<sequence>MRDTMTKYDTKHGSPYDRGSADYYYGRGRNPHYYPNGTGNAPRVKVEDMTEAEVEAYHAGYEQETDQKQWF</sequence>
<gene>
    <name evidence="2" type="ORF">METZ01_LOCUS92673</name>
</gene>